<dbReference type="GO" id="GO:0016787">
    <property type="term" value="F:hydrolase activity"/>
    <property type="evidence" value="ECO:0007669"/>
    <property type="project" value="UniProtKB-KW"/>
</dbReference>
<evidence type="ECO:0000313" key="2">
    <source>
        <dbReference type="Proteomes" id="UP000019335"/>
    </source>
</evidence>
<comment type="caution">
    <text evidence="1">The sequence shown here is derived from an EMBL/GenBank/DDBJ whole genome shotgun (WGS) entry which is preliminary data.</text>
</comment>
<dbReference type="AlphaFoldDB" id="W7TQS1"/>
<name>W7TQS1_9STRA</name>
<dbReference type="InterPro" id="IPR046346">
    <property type="entry name" value="Aminoacid_DH-like_N_sf"/>
</dbReference>
<evidence type="ECO:0000313" key="1">
    <source>
        <dbReference type="EMBL" id="EWM22781.1"/>
    </source>
</evidence>
<accession>W7TQS1</accession>
<dbReference type="SUPFAM" id="SSF53223">
    <property type="entry name" value="Aminoacid dehydrogenase-like, N-terminal domain"/>
    <property type="match status" value="1"/>
</dbReference>
<keyword evidence="2" id="KW-1185">Reference proteome</keyword>
<dbReference type="EMBL" id="AZIL01002086">
    <property type="protein sequence ID" value="EWM22781.1"/>
    <property type="molecule type" value="Genomic_DNA"/>
</dbReference>
<proteinExistence type="predicted"/>
<sequence>MPRGLPVASAMTAIQRVLGRSVLARTVALPHDRRLSIPVLRRKGSIMGYVFPESSEEIYPPGNGPRILDGRMLSRRIRAGIKAQVKIFKEEHGYVPHLAIITVGERPPEEAER</sequence>
<keyword evidence="1" id="KW-0378">Hydrolase</keyword>
<gene>
    <name evidence="1" type="ORF">Naga_101401g1</name>
</gene>
<protein>
    <submittedName>
        <fullName evidence="1">Methenyltetrahydrofolate cyclohydrolase</fullName>
    </submittedName>
</protein>
<reference evidence="1 2" key="1">
    <citation type="journal article" date="2014" name="Mol. Plant">
        <title>Chromosome Scale Genome Assembly and Transcriptome Profiling of Nannochloropsis gaditana in Nitrogen Depletion.</title>
        <authorList>
            <person name="Corteggiani Carpinelli E."/>
            <person name="Telatin A."/>
            <person name="Vitulo N."/>
            <person name="Forcato C."/>
            <person name="D'Angelo M."/>
            <person name="Schiavon R."/>
            <person name="Vezzi A."/>
            <person name="Giacometti G.M."/>
            <person name="Morosinotto T."/>
            <person name="Valle G."/>
        </authorList>
    </citation>
    <scope>NUCLEOTIDE SEQUENCE [LARGE SCALE GENOMIC DNA]</scope>
    <source>
        <strain evidence="1 2">B-31</strain>
    </source>
</reference>
<dbReference type="Proteomes" id="UP000019335">
    <property type="component" value="Unassembled WGS sequence"/>
</dbReference>
<organism evidence="1 2">
    <name type="scientific">Nannochloropsis gaditana</name>
    <dbReference type="NCBI Taxonomy" id="72520"/>
    <lineage>
        <taxon>Eukaryota</taxon>
        <taxon>Sar</taxon>
        <taxon>Stramenopiles</taxon>
        <taxon>Ochrophyta</taxon>
        <taxon>Eustigmatophyceae</taxon>
        <taxon>Eustigmatales</taxon>
        <taxon>Monodopsidaceae</taxon>
        <taxon>Nannochloropsis</taxon>
    </lineage>
</organism>